<name>A0ABS0WXM5_9ACTN</name>
<evidence type="ECO:0000313" key="1">
    <source>
        <dbReference type="EMBL" id="MBJ3805676.1"/>
    </source>
</evidence>
<accession>A0ABS0WXM5</accession>
<organism evidence="1 2">
    <name type="scientific">Streptomyces flavofungini</name>
    <dbReference type="NCBI Taxonomy" id="68200"/>
    <lineage>
        <taxon>Bacteria</taxon>
        <taxon>Bacillati</taxon>
        <taxon>Actinomycetota</taxon>
        <taxon>Actinomycetes</taxon>
        <taxon>Kitasatosporales</taxon>
        <taxon>Streptomycetaceae</taxon>
        <taxon>Streptomyces</taxon>
    </lineage>
</organism>
<comment type="caution">
    <text evidence="1">The sequence shown here is derived from an EMBL/GenBank/DDBJ whole genome shotgun (WGS) entry which is preliminary data.</text>
</comment>
<protein>
    <submittedName>
        <fullName evidence="1">Acetyltransferase</fullName>
    </submittedName>
</protein>
<proteinExistence type="predicted"/>
<evidence type="ECO:0000313" key="2">
    <source>
        <dbReference type="Proteomes" id="UP000634780"/>
    </source>
</evidence>
<reference evidence="1 2" key="1">
    <citation type="submission" date="2020-12" db="EMBL/GenBank/DDBJ databases">
        <title>Streptomyces typhae sp. nov., a novel endophytic actinomycete isolated from the root of cattail pollen (Typha angustifolia L.).</title>
        <authorList>
            <person name="Peng C."/>
            <person name="Liu C."/>
        </authorList>
    </citation>
    <scope>NUCLEOTIDE SEQUENCE [LARGE SCALE GENOMIC DNA]</scope>
    <source>
        <strain evidence="1 2">JCM 4753</strain>
    </source>
</reference>
<sequence>MRALYEGWGYEWFGEVLPFSDSPLYDALVLARA</sequence>
<gene>
    <name evidence="1" type="ORF">JGB26_00810</name>
</gene>
<dbReference type="Proteomes" id="UP000634780">
    <property type="component" value="Unassembled WGS sequence"/>
</dbReference>
<dbReference type="EMBL" id="JAEKOZ010000001">
    <property type="protein sequence ID" value="MBJ3805676.1"/>
    <property type="molecule type" value="Genomic_DNA"/>
</dbReference>
<dbReference type="RefSeq" id="WP_190117951.1">
    <property type="nucleotide sequence ID" value="NZ_BMVR01000009.1"/>
</dbReference>
<keyword evidence="2" id="KW-1185">Reference proteome</keyword>